<sequence>MRCYLITFMYLSIIIIIPVILLFNWQNNKIIKKNFTLNYKYKKMCQFLIIDIFIACVGIFFITFILPFLIWNLGSKGYVIETEVLNSYNIKPISSSNNKKNIYVKESYIDNKKEYMINVNGSLQNYDAASIEIEENNYYANSPKYEEVNSYKVYELTSSNIIVKSVNDIYVDVYLDKGTSTFLYKKIHICIPENSIDNSTN</sequence>
<dbReference type="AlphaFoldDB" id="R4K152"/>
<dbReference type="Proteomes" id="UP000013523">
    <property type="component" value="Chromosome"/>
</dbReference>
<keyword evidence="1" id="KW-1133">Transmembrane helix</keyword>
<evidence type="ECO:0000313" key="3">
    <source>
        <dbReference type="Proteomes" id="UP000013523"/>
    </source>
</evidence>
<reference evidence="2 3" key="1">
    <citation type="submission" date="2012-01" db="EMBL/GenBank/DDBJ databases">
        <title>Complete sequence of chromosome of Clostridium pasteurianum BC1.</title>
        <authorList>
            <consortium name="US DOE Joint Genome Institute"/>
            <person name="Lucas S."/>
            <person name="Han J."/>
            <person name="Lapidus A."/>
            <person name="Cheng J.-F."/>
            <person name="Goodwin L."/>
            <person name="Pitluck S."/>
            <person name="Peters L."/>
            <person name="Mikhailova N."/>
            <person name="Teshima H."/>
            <person name="Detter J.C."/>
            <person name="Han C."/>
            <person name="Tapia R."/>
            <person name="Land M."/>
            <person name="Hauser L."/>
            <person name="Kyrpides N."/>
            <person name="Ivanova N."/>
            <person name="Pagani I."/>
            <person name="Dunn J."/>
            <person name="Taghavi S."/>
            <person name="Francis A."/>
            <person name="van der Lelie D."/>
            <person name="Woyke T."/>
        </authorList>
    </citation>
    <scope>NUCLEOTIDE SEQUENCE [LARGE SCALE GENOMIC DNA]</scope>
    <source>
        <strain evidence="2 3">BC1</strain>
    </source>
</reference>
<protein>
    <submittedName>
        <fullName evidence="2">Uncharacterized protein</fullName>
    </submittedName>
</protein>
<accession>R4K152</accession>
<proteinExistence type="predicted"/>
<evidence type="ECO:0000313" key="2">
    <source>
        <dbReference type="EMBL" id="AGK95486.1"/>
    </source>
</evidence>
<gene>
    <name evidence="2" type="ORF">Clopa_0428</name>
</gene>
<feature type="transmembrane region" description="Helical" evidence="1">
    <location>
        <begin position="47"/>
        <end position="71"/>
    </location>
</feature>
<organism evidence="2 3">
    <name type="scientific">Clostridium pasteurianum BC1</name>
    <dbReference type="NCBI Taxonomy" id="86416"/>
    <lineage>
        <taxon>Bacteria</taxon>
        <taxon>Bacillati</taxon>
        <taxon>Bacillota</taxon>
        <taxon>Clostridia</taxon>
        <taxon>Eubacteriales</taxon>
        <taxon>Clostridiaceae</taxon>
        <taxon>Clostridium</taxon>
    </lineage>
</organism>
<dbReference type="PATRIC" id="fig|86416.3.peg.407"/>
<keyword evidence="3" id="KW-1185">Reference proteome</keyword>
<feature type="transmembrane region" description="Helical" evidence="1">
    <location>
        <begin position="6"/>
        <end position="26"/>
    </location>
</feature>
<dbReference type="eggNOG" id="ENOG5030TV6">
    <property type="taxonomic scope" value="Bacteria"/>
</dbReference>
<keyword evidence="1" id="KW-0472">Membrane</keyword>
<dbReference type="HOGENOM" id="CLU_1400372_0_0_9"/>
<name>R4K152_CLOPA</name>
<dbReference type="KEGG" id="cpas:Clopa_0428"/>
<evidence type="ECO:0000256" key="1">
    <source>
        <dbReference type="SAM" id="Phobius"/>
    </source>
</evidence>
<keyword evidence="1" id="KW-0812">Transmembrane</keyword>
<dbReference type="EMBL" id="CP003261">
    <property type="protein sequence ID" value="AGK95486.1"/>
    <property type="molecule type" value="Genomic_DNA"/>
</dbReference>